<feature type="repeat" description="WD" evidence="3">
    <location>
        <begin position="235"/>
        <end position="266"/>
    </location>
</feature>
<feature type="repeat" description="WD" evidence="3">
    <location>
        <begin position="353"/>
        <end position="395"/>
    </location>
</feature>
<keyword evidence="2" id="KW-0677">Repeat</keyword>
<dbReference type="PANTHER" id="PTHR14221:SF31">
    <property type="entry name" value="TRANSDUCIN_WD40 REPEAT-LIKE SUPERFAMILY PROTEIN"/>
    <property type="match status" value="1"/>
</dbReference>
<evidence type="ECO:0000313" key="5">
    <source>
        <dbReference type="EMBL" id="PRQ49280.1"/>
    </source>
</evidence>
<proteinExistence type="predicted"/>
<dbReference type="InterPro" id="IPR001680">
    <property type="entry name" value="WD40_rpt"/>
</dbReference>
<dbReference type="InterPro" id="IPR019775">
    <property type="entry name" value="WD40_repeat_CS"/>
</dbReference>
<evidence type="ECO:0000256" key="1">
    <source>
        <dbReference type="ARBA" id="ARBA00022574"/>
    </source>
</evidence>
<dbReference type="InterPro" id="IPR036322">
    <property type="entry name" value="WD40_repeat_dom_sf"/>
</dbReference>
<dbReference type="PROSITE" id="PS50082">
    <property type="entry name" value="WD_REPEATS_2"/>
    <property type="match status" value="4"/>
</dbReference>
<sequence>MLSSDGGEKDLFFDSAEYLSSEESVVVKEELEYEIWLNEPPSVKERRESFLRQMGLAESGSTKFGSEEMERDVGTSSEMMGLERLLEWSGAASSSCSSSSSHIEEYSGFHSREGDNLANFMYDELDRDLQDKSNLVSILESVQVSTSGSDCSQGGTCSERETEATEEECESSKEGRKKKRSWWKQFINKSKRRGGKVVSEVSKPDTEVSKENRMKIKQNSKRYMEFSALCTGQEIQAHNGFIWTMKFSPDGQYIATGGEDGVVRIWCVTADASCNYLMAQGNLDSKLKKIKSGCRVIFPDNSFRIEESPLQEFLGHSSDVLDLAWSNSNRLISSSMDKTVRLWEVGCSQCLHVFHHNDYVTCIQFNPLDHNYFISGSIDGKVRVWGLSEKRVVDWTDVRDVITAICYQPDGKGFAVGSLAGTCRFYEESGKEALQLVAQIHIHSSRKTSGNKITGIQFSEENAQRVMITSEDSKVRVFDGVDLIKKYRGLPKSGSQMSASFTSSGKRIISVGEDSRVYLWDYDSCSVPSSKHTKSVRSCEHFYCEGVSVAIPWSGMGTEDRNLETASPRYCSQTQGQIDATPGSRDSERFLLGNWFFLEGPCRGSATWPEENLPQWDSPVAGEEDDQWQYKDHQHHHHHNKAHNHLTKSETWGLVIVTAGWDGKIRTFHNYGLPVSL</sequence>
<feature type="repeat" description="WD" evidence="3">
    <location>
        <begin position="498"/>
        <end position="530"/>
    </location>
</feature>
<dbReference type="PRINTS" id="PR00320">
    <property type="entry name" value="GPROTEINBRPT"/>
</dbReference>
<evidence type="ECO:0000256" key="2">
    <source>
        <dbReference type="ARBA" id="ARBA00022737"/>
    </source>
</evidence>
<dbReference type="Gene3D" id="2.130.10.10">
    <property type="entry name" value="YVTN repeat-like/Quinoprotein amine dehydrogenase"/>
    <property type="match status" value="1"/>
</dbReference>
<name>A0A2P6RS68_ROSCH</name>
<dbReference type="SUPFAM" id="SSF50978">
    <property type="entry name" value="WD40 repeat-like"/>
    <property type="match status" value="1"/>
</dbReference>
<feature type="compositionally biased region" description="Polar residues" evidence="4">
    <location>
        <begin position="146"/>
        <end position="155"/>
    </location>
</feature>
<dbReference type="AlphaFoldDB" id="A0A2P6RS68"/>
<dbReference type="OMA" id="TQKFQGQ"/>
<organism evidence="5 6">
    <name type="scientific">Rosa chinensis</name>
    <name type="common">China rose</name>
    <dbReference type="NCBI Taxonomy" id="74649"/>
    <lineage>
        <taxon>Eukaryota</taxon>
        <taxon>Viridiplantae</taxon>
        <taxon>Streptophyta</taxon>
        <taxon>Embryophyta</taxon>
        <taxon>Tracheophyta</taxon>
        <taxon>Spermatophyta</taxon>
        <taxon>Magnoliopsida</taxon>
        <taxon>eudicotyledons</taxon>
        <taxon>Gunneridae</taxon>
        <taxon>Pentapetalae</taxon>
        <taxon>rosids</taxon>
        <taxon>fabids</taxon>
        <taxon>Rosales</taxon>
        <taxon>Rosaceae</taxon>
        <taxon>Rosoideae</taxon>
        <taxon>Rosoideae incertae sedis</taxon>
        <taxon>Rosa</taxon>
    </lineage>
</organism>
<evidence type="ECO:0000256" key="4">
    <source>
        <dbReference type="SAM" id="MobiDB-lite"/>
    </source>
</evidence>
<dbReference type="PROSITE" id="PS50294">
    <property type="entry name" value="WD_REPEATS_REGION"/>
    <property type="match status" value="3"/>
</dbReference>
<comment type="caution">
    <text evidence="5">The sequence shown here is derived from an EMBL/GenBank/DDBJ whole genome shotgun (WGS) entry which is preliminary data.</text>
</comment>
<dbReference type="InterPro" id="IPR015943">
    <property type="entry name" value="WD40/YVTN_repeat-like_dom_sf"/>
</dbReference>
<feature type="repeat" description="WD" evidence="3">
    <location>
        <begin position="313"/>
        <end position="353"/>
    </location>
</feature>
<keyword evidence="6" id="KW-1185">Reference proteome</keyword>
<dbReference type="Proteomes" id="UP000238479">
    <property type="component" value="Chromosome 2"/>
</dbReference>
<dbReference type="FunFam" id="2.130.10.10:FF:000849">
    <property type="entry name" value="WD repeat-containing protein 44"/>
    <property type="match status" value="1"/>
</dbReference>
<protein>
    <submittedName>
        <fullName evidence="5">Putative transcription factor WD40-like family</fullName>
    </submittedName>
</protein>
<dbReference type="PROSITE" id="PS00678">
    <property type="entry name" value="WD_REPEATS_1"/>
    <property type="match status" value="1"/>
</dbReference>
<accession>A0A2P6RS68</accession>
<dbReference type="SMART" id="SM00320">
    <property type="entry name" value="WD40"/>
    <property type="match status" value="7"/>
</dbReference>
<dbReference type="InterPro" id="IPR040324">
    <property type="entry name" value="WDR44/Dgr2"/>
</dbReference>
<dbReference type="EMBL" id="PDCK01000040">
    <property type="protein sequence ID" value="PRQ49280.1"/>
    <property type="molecule type" value="Genomic_DNA"/>
</dbReference>
<gene>
    <name evidence="5" type="ORF">RchiOBHm_Chr2g0120151</name>
</gene>
<dbReference type="OrthoDB" id="408728at2759"/>
<keyword evidence="1 3" id="KW-0853">WD repeat</keyword>
<dbReference type="PANTHER" id="PTHR14221">
    <property type="entry name" value="WD REPEAT DOMAIN 44"/>
    <property type="match status" value="1"/>
</dbReference>
<feature type="region of interest" description="Disordered" evidence="4">
    <location>
        <begin position="146"/>
        <end position="174"/>
    </location>
</feature>
<dbReference type="InterPro" id="IPR020472">
    <property type="entry name" value="WD40_PAC1"/>
</dbReference>
<dbReference type="Gramene" id="PRQ49280">
    <property type="protein sequence ID" value="PRQ49280"/>
    <property type="gene ID" value="RchiOBHm_Chr2g0120151"/>
</dbReference>
<dbReference type="STRING" id="74649.A0A2P6RS68"/>
<dbReference type="Pfam" id="PF00400">
    <property type="entry name" value="WD40"/>
    <property type="match status" value="4"/>
</dbReference>
<dbReference type="CDD" id="cd00200">
    <property type="entry name" value="WD40"/>
    <property type="match status" value="1"/>
</dbReference>
<evidence type="ECO:0000256" key="3">
    <source>
        <dbReference type="PROSITE-ProRule" id="PRU00221"/>
    </source>
</evidence>
<evidence type="ECO:0000313" key="6">
    <source>
        <dbReference type="Proteomes" id="UP000238479"/>
    </source>
</evidence>
<reference evidence="5 6" key="1">
    <citation type="journal article" date="2018" name="Nat. Genet.">
        <title>The Rosa genome provides new insights in the design of modern roses.</title>
        <authorList>
            <person name="Bendahmane M."/>
        </authorList>
    </citation>
    <scope>NUCLEOTIDE SEQUENCE [LARGE SCALE GENOMIC DNA]</scope>
    <source>
        <strain evidence="6">cv. Old Blush</strain>
    </source>
</reference>